<gene>
    <name evidence="1" type="ORF">L1987_37672</name>
</gene>
<comment type="caution">
    <text evidence="1">The sequence shown here is derived from an EMBL/GenBank/DDBJ whole genome shotgun (WGS) entry which is preliminary data.</text>
</comment>
<evidence type="ECO:0000313" key="2">
    <source>
        <dbReference type="Proteomes" id="UP001056120"/>
    </source>
</evidence>
<dbReference type="EMBL" id="CM042029">
    <property type="protein sequence ID" value="KAI3795028.1"/>
    <property type="molecule type" value="Genomic_DNA"/>
</dbReference>
<protein>
    <submittedName>
        <fullName evidence="1">Uncharacterized protein</fullName>
    </submittedName>
</protein>
<name>A0ACB9HHX9_9ASTR</name>
<reference evidence="2" key="1">
    <citation type="journal article" date="2022" name="Mol. Ecol. Resour.">
        <title>The genomes of chicory, endive, great burdock and yacon provide insights into Asteraceae palaeo-polyploidization history and plant inulin production.</title>
        <authorList>
            <person name="Fan W."/>
            <person name="Wang S."/>
            <person name="Wang H."/>
            <person name="Wang A."/>
            <person name="Jiang F."/>
            <person name="Liu H."/>
            <person name="Zhao H."/>
            <person name="Xu D."/>
            <person name="Zhang Y."/>
        </authorList>
    </citation>
    <scope>NUCLEOTIDE SEQUENCE [LARGE SCALE GENOMIC DNA]</scope>
    <source>
        <strain evidence="2">cv. Yunnan</strain>
    </source>
</reference>
<evidence type="ECO:0000313" key="1">
    <source>
        <dbReference type="EMBL" id="KAI3795028.1"/>
    </source>
</evidence>
<proteinExistence type="predicted"/>
<organism evidence="1 2">
    <name type="scientific">Smallanthus sonchifolius</name>
    <dbReference type="NCBI Taxonomy" id="185202"/>
    <lineage>
        <taxon>Eukaryota</taxon>
        <taxon>Viridiplantae</taxon>
        <taxon>Streptophyta</taxon>
        <taxon>Embryophyta</taxon>
        <taxon>Tracheophyta</taxon>
        <taxon>Spermatophyta</taxon>
        <taxon>Magnoliopsida</taxon>
        <taxon>eudicotyledons</taxon>
        <taxon>Gunneridae</taxon>
        <taxon>Pentapetalae</taxon>
        <taxon>asterids</taxon>
        <taxon>campanulids</taxon>
        <taxon>Asterales</taxon>
        <taxon>Asteraceae</taxon>
        <taxon>Asteroideae</taxon>
        <taxon>Heliantheae alliance</taxon>
        <taxon>Millerieae</taxon>
        <taxon>Smallanthus</taxon>
    </lineage>
</organism>
<reference evidence="1 2" key="2">
    <citation type="journal article" date="2022" name="Mol. Ecol. Resour.">
        <title>The genomes of chicory, endive, great burdock and yacon provide insights into Asteraceae paleo-polyploidization history and plant inulin production.</title>
        <authorList>
            <person name="Fan W."/>
            <person name="Wang S."/>
            <person name="Wang H."/>
            <person name="Wang A."/>
            <person name="Jiang F."/>
            <person name="Liu H."/>
            <person name="Zhao H."/>
            <person name="Xu D."/>
            <person name="Zhang Y."/>
        </authorList>
    </citation>
    <scope>NUCLEOTIDE SEQUENCE [LARGE SCALE GENOMIC DNA]</scope>
    <source>
        <strain evidence="2">cv. Yunnan</strain>
        <tissue evidence="1">Leaves</tissue>
    </source>
</reference>
<keyword evidence="2" id="KW-1185">Reference proteome</keyword>
<accession>A0ACB9HHX9</accession>
<dbReference type="Proteomes" id="UP001056120">
    <property type="component" value="Linkage Group LG12"/>
</dbReference>
<sequence length="201" mass="22174">MGTICANTERVRNCNILAVGWTAWFFCSLKGSQGHCKKKCKEKKDEMNKHVNNTAKPSCPTHCGNVTVPYPFGIGTDCSLDRIFNLNCNYSYEPPKDKQRRLFSACFGLCQTPSNVRKGQCSGIGCCQIPIPKGLSYYTATLHYNECGFGLLVEEGGFEFGGATDLSSNYTEFVNRIRSNMVVVLDWVITSNGTCTSVGNE</sequence>